<proteinExistence type="predicted"/>
<dbReference type="Proteomes" id="UP000703674">
    <property type="component" value="Unassembled WGS sequence"/>
</dbReference>
<sequence length="204" mass="22538">MRIQKILMLFAVLFLAFSCKDNERDTESIEITEGVDENFDNRLEEARGDDDVVNAVESNPELSTFATGLNAWNVEDSIDTAEEDILIFAPTNIAYSTISQEEGQEMLALDSEEIIAYHILKTPKDLAELKAEIRNANDTLMVETMQGEDLKLSLDDDAVVLTGVTGISARVTDSVQAGNGTVYIIDKVLLPREFSKEVTITNEG</sequence>
<dbReference type="InterPro" id="IPR050904">
    <property type="entry name" value="Adhesion/Biosynth-related"/>
</dbReference>
<dbReference type="Pfam" id="PF02469">
    <property type="entry name" value="Fasciclin"/>
    <property type="match status" value="1"/>
</dbReference>
<dbReference type="InterPro" id="IPR000782">
    <property type="entry name" value="FAS1_domain"/>
</dbReference>
<keyword evidence="3" id="KW-1185">Reference proteome</keyword>
<evidence type="ECO:0000313" key="3">
    <source>
        <dbReference type="Proteomes" id="UP000703674"/>
    </source>
</evidence>
<organism evidence="2 3">
    <name type="scientific">Salinimicrobium oceani</name>
    <dbReference type="NCBI Taxonomy" id="2722702"/>
    <lineage>
        <taxon>Bacteria</taxon>
        <taxon>Pseudomonadati</taxon>
        <taxon>Bacteroidota</taxon>
        <taxon>Flavobacteriia</taxon>
        <taxon>Flavobacteriales</taxon>
        <taxon>Flavobacteriaceae</taxon>
        <taxon>Salinimicrobium</taxon>
    </lineage>
</organism>
<dbReference type="EMBL" id="JAAVJR010000001">
    <property type="protein sequence ID" value="NJW51859.1"/>
    <property type="molecule type" value="Genomic_DNA"/>
</dbReference>
<dbReference type="PROSITE" id="PS51257">
    <property type="entry name" value="PROKAR_LIPOPROTEIN"/>
    <property type="match status" value="1"/>
</dbReference>
<dbReference type="SUPFAM" id="SSF82153">
    <property type="entry name" value="FAS1 domain"/>
    <property type="match status" value="1"/>
</dbReference>
<reference evidence="2 3" key="1">
    <citation type="submission" date="2020-03" db="EMBL/GenBank/DDBJ databases">
        <title>Salinimicrobium sp. nov, isolated from SCS.</title>
        <authorList>
            <person name="Cao W.R."/>
        </authorList>
    </citation>
    <scope>NUCLEOTIDE SEQUENCE [LARGE SCALE GENOMIC DNA]</scope>
    <source>
        <strain evidence="3">J15B91</strain>
    </source>
</reference>
<dbReference type="RefSeq" id="WP_168136993.1">
    <property type="nucleotide sequence ID" value="NZ_JAAVJR010000001.1"/>
</dbReference>
<gene>
    <name evidence="2" type="ORF">HC175_02905</name>
</gene>
<evidence type="ECO:0000259" key="1">
    <source>
        <dbReference type="PROSITE" id="PS50213"/>
    </source>
</evidence>
<accession>A0ABX1CU91</accession>
<name>A0ABX1CU91_9FLAO</name>
<feature type="domain" description="FAS1" evidence="1">
    <location>
        <begin position="49"/>
        <end position="189"/>
    </location>
</feature>
<dbReference type="PANTHER" id="PTHR10900:SF77">
    <property type="entry name" value="FI19380P1"/>
    <property type="match status" value="1"/>
</dbReference>
<evidence type="ECO:0000313" key="2">
    <source>
        <dbReference type="EMBL" id="NJW51859.1"/>
    </source>
</evidence>
<comment type="caution">
    <text evidence="2">The sequence shown here is derived from an EMBL/GenBank/DDBJ whole genome shotgun (WGS) entry which is preliminary data.</text>
</comment>
<dbReference type="PANTHER" id="PTHR10900">
    <property type="entry name" value="PERIOSTIN-RELATED"/>
    <property type="match status" value="1"/>
</dbReference>
<dbReference type="PROSITE" id="PS50213">
    <property type="entry name" value="FAS1"/>
    <property type="match status" value="1"/>
</dbReference>
<dbReference type="Gene3D" id="2.30.180.10">
    <property type="entry name" value="FAS1 domain"/>
    <property type="match status" value="1"/>
</dbReference>
<protein>
    <submittedName>
        <fullName evidence="2">Fasciclin domain-containing protein</fullName>
    </submittedName>
</protein>
<dbReference type="SMART" id="SM00554">
    <property type="entry name" value="FAS1"/>
    <property type="match status" value="1"/>
</dbReference>
<dbReference type="InterPro" id="IPR036378">
    <property type="entry name" value="FAS1_dom_sf"/>
</dbReference>